<evidence type="ECO:0000256" key="5">
    <source>
        <dbReference type="ARBA" id="ARBA00022989"/>
    </source>
</evidence>
<feature type="transmembrane region" description="Helical" evidence="9">
    <location>
        <begin position="415"/>
        <end position="434"/>
    </location>
</feature>
<evidence type="ECO:0000256" key="4">
    <source>
        <dbReference type="ARBA" id="ARBA00022692"/>
    </source>
</evidence>
<keyword evidence="2" id="KW-1003">Cell membrane</keyword>
<dbReference type="EMBL" id="JAFNLL010000019">
    <property type="protein sequence ID" value="MBO1268259.1"/>
    <property type="molecule type" value="Genomic_DNA"/>
</dbReference>
<sequence length="502" mass="55738">MQETKPHRQRKRARFVVPSRSDALLRNFTELIGGPLGKRSAPGRVSPGIFTVERVLIILTVLAALLTILVKQHCRVNGWHTPVQFYATCYSDFPELFRNRGIGDGVFPFFSQGSFFEYPVIMGLIAGATALMVPGQGVSDERILGYFDVNATLIVAVWLVTVLATARINRSRPWDAAMVALAPGIILAGVINWDMWAVGMLAVGMYFFAKNHPAVAGIFFGLGTATKLYPVLILGAVFLLALRSGRIKVFVVTAVSAAAAWLAINVPIAALNPAGWRYFFEFSEERPAGYSSPWFVYNIVANRVKWEQLDAEAINTLATNLFLLACVLIGVLALTAPRRPRLAQLTFLIVAAFILTNKVYSPQFVLWLVPLLALARPRWRDFLLWQAAEGLHWAAVWMYLGQLTSGGASQHNIDMPYYVMAVALHMFATAYLMFRVAWDIWEPELDPVRLRGVDDPHGGPFDRSKDWLRLDVLRPAASVLPWRPRPEAPPVVPPAAEASRDA</sequence>
<keyword evidence="5 9" id="KW-1133">Transmembrane helix</keyword>
<comment type="similarity">
    <text evidence="7">Belongs to the glycosyltransferase 87 family.</text>
</comment>
<protein>
    <submittedName>
        <fullName evidence="10">DUF2029 domain-containing protein</fullName>
    </submittedName>
</protein>
<feature type="transmembrane region" description="Helical" evidence="9">
    <location>
        <begin position="342"/>
        <end position="360"/>
    </location>
</feature>
<evidence type="ECO:0000256" key="6">
    <source>
        <dbReference type="ARBA" id="ARBA00023136"/>
    </source>
</evidence>
<dbReference type="InterPro" id="IPR018584">
    <property type="entry name" value="GT87"/>
</dbReference>
<evidence type="ECO:0000256" key="3">
    <source>
        <dbReference type="ARBA" id="ARBA00022679"/>
    </source>
</evidence>
<feature type="transmembrane region" description="Helical" evidence="9">
    <location>
        <begin position="143"/>
        <end position="164"/>
    </location>
</feature>
<dbReference type="RefSeq" id="WP_207616065.1">
    <property type="nucleotide sequence ID" value="NZ_JAFNLL010000019.1"/>
</dbReference>
<dbReference type="Pfam" id="PF09594">
    <property type="entry name" value="GT87"/>
    <property type="match status" value="1"/>
</dbReference>
<proteinExistence type="inferred from homology"/>
<evidence type="ECO:0000256" key="2">
    <source>
        <dbReference type="ARBA" id="ARBA00022475"/>
    </source>
</evidence>
<evidence type="ECO:0000256" key="1">
    <source>
        <dbReference type="ARBA" id="ARBA00004651"/>
    </source>
</evidence>
<comment type="caution">
    <text evidence="10">The sequence shown here is derived from an EMBL/GenBank/DDBJ whole genome shotgun (WGS) entry which is preliminary data.</text>
</comment>
<dbReference type="PIRSF" id="PIRSF010361">
    <property type="entry name" value="UCP010361"/>
    <property type="match status" value="1"/>
</dbReference>
<name>A0A939KK02_9MICC</name>
<dbReference type="GO" id="GO:0016758">
    <property type="term" value="F:hexosyltransferase activity"/>
    <property type="evidence" value="ECO:0007669"/>
    <property type="project" value="InterPro"/>
</dbReference>
<accession>A0A939KK02</accession>
<evidence type="ECO:0000256" key="7">
    <source>
        <dbReference type="ARBA" id="ARBA00024033"/>
    </source>
</evidence>
<organism evidence="10 11">
    <name type="scientific">Arthrobacter cavernae</name>
    <dbReference type="NCBI Taxonomy" id="2817681"/>
    <lineage>
        <taxon>Bacteria</taxon>
        <taxon>Bacillati</taxon>
        <taxon>Actinomycetota</taxon>
        <taxon>Actinomycetes</taxon>
        <taxon>Micrococcales</taxon>
        <taxon>Micrococcaceae</taxon>
        <taxon>Arthrobacter</taxon>
    </lineage>
</organism>
<feature type="transmembrane region" description="Helical" evidence="9">
    <location>
        <begin position="249"/>
        <end position="270"/>
    </location>
</feature>
<feature type="transmembrane region" description="Helical" evidence="9">
    <location>
        <begin position="215"/>
        <end position="242"/>
    </location>
</feature>
<evidence type="ECO:0000313" key="10">
    <source>
        <dbReference type="EMBL" id="MBO1268259.1"/>
    </source>
</evidence>
<dbReference type="InterPro" id="IPR016570">
    <property type="entry name" value="UCP010361"/>
</dbReference>
<comment type="subcellular location">
    <subcellularLocation>
        <location evidence="1">Cell membrane</location>
        <topology evidence="1">Multi-pass membrane protein</topology>
    </subcellularLocation>
</comment>
<dbReference type="AlphaFoldDB" id="A0A939KK02"/>
<keyword evidence="4 9" id="KW-0812">Transmembrane</keyword>
<feature type="transmembrane region" description="Helical" evidence="9">
    <location>
        <begin position="176"/>
        <end position="209"/>
    </location>
</feature>
<evidence type="ECO:0000256" key="8">
    <source>
        <dbReference type="SAM" id="MobiDB-lite"/>
    </source>
</evidence>
<gene>
    <name evidence="10" type="ORF">J1902_09770</name>
</gene>
<reference evidence="10" key="1">
    <citation type="submission" date="2021-03" db="EMBL/GenBank/DDBJ databases">
        <title>A new species, PO-11, isolated from a karst cave deposit.</title>
        <authorList>
            <person name="Zhaoxiaoyong W."/>
        </authorList>
    </citation>
    <scope>NUCLEOTIDE SEQUENCE</scope>
    <source>
        <strain evidence="10">PO-11</strain>
    </source>
</reference>
<feature type="region of interest" description="Disordered" evidence="8">
    <location>
        <begin position="481"/>
        <end position="502"/>
    </location>
</feature>
<keyword evidence="11" id="KW-1185">Reference proteome</keyword>
<dbReference type="Proteomes" id="UP000664164">
    <property type="component" value="Unassembled WGS sequence"/>
</dbReference>
<keyword evidence="3" id="KW-0808">Transferase</keyword>
<dbReference type="GO" id="GO:0005886">
    <property type="term" value="C:plasma membrane"/>
    <property type="evidence" value="ECO:0007669"/>
    <property type="project" value="UniProtKB-SubCell"/>
</dbReference>
<evidence type="ECO:0000313" key="11">
    <source>
        <dbReference type="Proteomes" id="UP000664164"/>
    </source>
</evidence>
<feature type="transmembrane region" description="Helical" evidence="9">
    <location>
        <begin position="313"/>
        <end position="335"/>
    </location>
</feature>
<feature type="transmembrane region" description="Helical" evidence="9">
    <location>
        <begin position="48"/>
        <end position="70"/>
    </location>
</feature>
<keyword evidence="6 9" id="KW-0472">Membrane</keyword>
<evidence type="ECO:0000256" key="9">
    <source>
        <dbReference type="SAM" id="Phobius"/>
    </source>
</evidence>